<evidence type="ECO:0000313" key="1">
    <source>
        <dbReference type="EMBL" id="SDA47115.1"/>
    </source>
</evidence>
<evidence type="ECO:0000313" key="2">
    <source>
        <dbReference type="Proteomes" id="UP000199689"/>
    </source>
</evidence>
<sequence length="171" mass="19386">MRETLRQNPMLTDSDLAEMFSVSKATIRLDRQALGIPQMRERMEHAVQNEMSSSGVHHENIEILQMTSDRNGLALLEITDDMLDESGYVPAERLYGIAIGLARKLVGGRLEATQVGNIKYKKPVTAGTKLIIKMKVARMRQEKKYIYIVMDDKETEVFRAKFIANIASKGR</sequence>
<dbReference type="AlphaFoldDB" id="A0A1G5VPZ0"/>
<dbReference type="STRING" id="209880.SAMN02910343_00738"/>
<dbReference type="InterPro" id="IPR036388">
    <property type="entry name" value="WH-like_DNA-bd_sf"/>
</dbReference>
<organism evidence="1 2">
    <name type="scientific">Allisonella histaminiformans</name>
    <dbReference type="NCBI Taxonomy" id="209880"/>
    <lineage>
        <taxon>Bacteria</taxon>
        <taxon>Bacillati</taxon>
        <taxon>Bacillota</taxon>
        <taxon>Negativicutes</taxon>
        <taxon>Veillonellales</taxon>
        <taxon>Veillonellaceae</taxon>
        <taxon>Allisonella</taxon>
    </lineage>
</organism>
<gene>
    <name evidence="1" type="ORF">SAMN02910343_00738</name>
</gene>
<dbReference type="Gene3D" id="1.10.10.10">
    <property type="entry name" value="Winged helix-like DNA-binding domain superfamily/Winged helix DNA-binding domain"/>
    <property type="match status" value="1"/>
</dbReference>
<dbReference type="OrthoDB" id="1706183at2"/>
<dbReference type="SUPFAM" id="SSF54637">
    <property type="entry name" value="Thioesterase/thiol ester dehydrase-isomerase"/>
    <property type="match status" value="1"/>
</dbReference>
<keyword evidence="2" id="KW-1185">Reference proteome</keyword>
<dbReference type="CDD" id="cd03440">
    <property type="entry name" value="hot_dog"/>
    <property type="match status" value="1"/>
</dbReference>
<dbReference type="Gene3D" id="3.10.129.10">
    <property type="entry name" value="Hotdog Thioesterase"/>
    <property type="match status" value="1"/>
</dbReference>
<protein>
    <recommendedName>
        <fullName evidence="3">Acyl-coenzyme A thioesterase PaaI, contains HGG motif</fullName>
    </recommendedName>
</protein>
<accession>A0A1G5VPZ0</accession>
<dbReference type="InterPro" id="IPR029069">
    <property type="entry name" value="HotDog_dom_sf"/>
</dbReference>
<dbReference type="EMBL" id="FMXA01000008">
    <property type="protein sequence ID" value="SDA47115.1"/>
    <property type="molecule type" value="Genomic_DNA"/>
</dbReference>
<reference evidence="1 2" key="1">
    <citation type="submission" date="2016-10" db="EMBL/GenBank/DDBJ databases">
        <authorList>
            <person name="de Groot N.N."/>
        </authorList>
    </citation>
    <scope>NUCLEOTIDE SEQUENCE [LARGE SCALE GENOMIC DNA]</scope>
    <source>
        <strain evidence="1 2">DSM 15230</strain>
    </source>
</reference>
<evidence type="ECO:0008006" key="3">
    <source>
        <dbReference type="Google" id="ProtNLM"/>
    </source>
</evidence>
<proteinExistence type="predicted"/>
<dbReference type="Proteomes" id="UP000199689">
    <property type="component" value="Unassembled WGS sequence"/>
</dbReference>
<name>A0A1G5VPZ0_9FIRM</name>